<feature type="domain" description="Mechanosensitive ion channel MscS" evidence="10">
    <location>
        <begin position="427"/>
        <end position="492"/>
    </location>
</feature>
<keyword evidence="4 9" id="KW-0812">Transmembrane</keyword>
<dbReference type="InterPro" id="IPR006685">
    <property type="entry name" value="MscS_channel_2nd"/>
</dbReference>
<evidence type="ECO:0000313" key="13">
    <source>
        <dbReference type="Proteomes" id="UP000070138"/>
    </source>
</evidence>
<sequence>MERLKIGLAILAIAFSASFGFSQEDSTSVKADSLNIVLLENYNKRLAEIERQRVADSIKKSELEAELSALKTTDNLKKEELQAQLIALNEKEIRRLEDKKIKIDSLKKVTKGFPVFGFFNDTLFVLYSKLGSFSPKDRAEAINRRIDKLTDNFNFDETSLEIQKSENEVDIVFGDQTIMTVIENDALWNDTTKEALAKEYKDKISAAVLKYKDETNLFNLAKKIGLAILVLLIIAALVKYISKFFAWTAIKIELQEDKRIKGVQIKNYTLFDAKRQINALLILNRILKWIVIITAIYIALPILFGIFPWTEHFAGTLIGYILNPVKGILTSFWNYLPNLITIIVIVLVFRYIQRGIRFLKDEIARGNLQINGFYPDWAEPTYQIVRILLIAFMFVVLFPYLPGSDSPVFQGVSVFLGFLFTFGSAGSLSNIIAGLILTYMRLFTIGDRVKIGDVSGDVIEKSVLVTRIRTPFNEIISIPNSTVMNSHTINYSSDAQEKGLIIHSTVTIGYDVPWQDVHTALIDAALRTELVLKEPSPFVFQTSLDDFYVAYEIHAHVREANRQGLIYSVLHQNIQDVFNERGIEIMSPHYRAARDGNETTIPSSYRPKDYKAPSFNVKTKKTDRA</sequence>
<accession>A0A137RG26</accession>
<dbReference type="InterPro" id="IPR011066">
    <property type="entry name" value="MscS_channel_C_sf"/>
</dbReference>
<dbReference type="Pfam" id="PF21082">
    <property type="entry name" value="MS_channel_3rd"/>
    <property type="match status" value="1"/>
</dbReference>
<reference evidence="12 13" key="2">
    <citation type="journal article" date="2016" name="Int. J. Syst. Evol. Microbiol.">
        <title>Vitellibacter aquimaris sp. nov., a marine bacterium isolated from seawater.</title>
        <authorList>
            <person name="Thevarajoo S."/>
            <person name="Selvaratnam C."/>
            <person name="Goh K.M."/>
            <person name="Hong K.W."/>
            <person name="Chan X.Y."/>
            <person name="Chan K.G."/>
            <person name="Chong C.S."/>
        </authorList>
    </citation>
    <scope>NUCLEOTIDE SEQUENCE [LARGE SCALE GENOMIC DNA]</scope>
    <source>
        <strain evidence="12 13">D-24</strain>
    </source>
</reference>
<dbReference type="PANTHER" id="PTHR30221:SF18">
    <property type="entry name" value="SLL0590 PROTEIN"/>
    <property type="match status" value="1"/>
</dbReference>
<evidence type="ECO:0000313" key="12">
    <source>
        <dbReference type="EMBL" id="KXN98440.1"/>
    </source>
</evidence>
<keyword evidence="5 9" id="KW-1133">Transmembrane helix</keyword>
<evidence type="ECO:0000256" key="8">
    <source>
        <dbReference type="SAM" id="MobiDB-lite"/>
    </source>
</evidence>
<dbReference type="SUPFAM" id="SSF82689">
    <property type="entry name" value="Mechanosensitive channel protein MscS (YggB), C-terminal domain"/>
    <property type="match status" value="1"/>
</dbReference>
<name>A0A137RG26_9FLAO</name>
<evidence type="ECO:0000256" key="6">
    <source>
        <dbReference type="ARBA" id="ARBA00023136"/>
    </source>
</evidence>
<comment type="caution">
    <text evidence="12">The sequence shown here is derived from an EMBL/GenBank/DDBJ whole genome shotgun (WGS) entry which is preliminary data.</text>
</comment>
<dbReference type="GO" id="GO:0008381">
    <property type="term" value="F:mechanosensitive monoatomic ion channel activity"/>
    <property type="evidence" value="ECO:0007669"/>
    <property type="project" value="InterPro"/>
</dbReference>
<dbReference type="Gene3D" id="2.30.30.60">
    <property type="match status" value="1"/>
</dbReference>
<keyword evidence="7" id="KW-0175">Coiled coil</keyword>
<keyword evidence="3" id="KW-1003">Cell membrane</keyword>
<proteinExistence type="inferred from homology"/>
<evidence type="ECO:0000256" key="2">
    <source>
        <dbReference type="ARBA" id="ARBA00008017"/>
    </source>
</evidence>
<dbReference type="PATRIC" id="fig|1548749.3.peg.2422"/>
<feature type="domain" description="Mechanosensitive ion channel MscS C-terminal" evidence="11">
    <location>
        <begin position="505"/>
        <end position="585"/>
    </location>
</feature>
<dbReference type="SUPFAM" id="SSF50182">
    <property type="entry name" value="Sm-like ribonucleoproteins"/>
    <property type="match status" value="1"/>
</dbReference>
<dbReference type="PANTHER" id="PTHR30221">
    <property type="entry name" value="SMALL-CONDUCTANCE MECHANOSENSITIVE CHANNEL"/>
    <property type="match status" value="1"/>
</dbReference>
<evidence type="ECO:0000256" key="1">
    <source>
        <dbReference type="ARBA" id="ARBA00004651"/>
    </source>
</evidence>
<evidence type="ECO:0000256" key="5">
    <source>
        <dbReference type="ARBA" id="ARBA00022989"/>
    </source>
</evidence>
<dbReference type="EMBL" id="JRWG01000007">
    <property type="protein sequence ID" value="KXN98440.1"/>
    <property type="molecule type" value="Genomic_DNA"/>
</dbReference>
<reference evidence="13" key="1">
    <citation type="submission" date="2014-10" db="EMBL/GenBank/DDBJ databases">
        <title>Genome sequencing of Vitellibacter sp. D-24.</title>
        <authorList>
            <person name="Thevarajoo S."/>
            <person name="Selvaratnam C."/>
            <person name="Goh K.M."/>
            <person name="Chong C.S."/>
        </authorList>
    </citation>
    <scope>NUCLEOTIDE SEQUENCE [LARGE SCALE GENOMIC DNA]</scope>
    <source>
        <strain evidence="13">D-24</strain>
    </source>
</reference>
<comment type="subcellular location">
    <subcellularLocation>
        <location evidence="1">Cell membrane</location>
        <topology evidence="1">Multi-pass membrane protein</topology>
    </subcellularLocation>
</comment>
<dbReference type="Gene3D" id="3.30.70.100">
    <property type="match status" value="1"/>
</dbReference>
<feature type="transmembrane region" description="Helical" evidence="9">
    <location>
        <begin position="332"/>
        <end position="352"/>
    </location>
</feature>
<dbReference type="InterPro" id="IPR023408">
    <property type="entry name" value="MscS_beta-dom_sf"/>
</dbReference>
<keyword evidence="6 9" id="KW-0472">Membrane</keyword>
<gene>
    <name evidence="12" type="ORF">LS48_11560</name>
</gene>
<dbReference type="InterPro" id="IPR010920">
    <property type="entry name" value="LSM_dom_sf"/>
</dbReference>
<feature type="region of interest" description="Disordered" evidence="8">
    <location>
        <begin position="596"/>
        <end position="625"/>
    </location>
</feature>
<protein>
    <submittedName>
        <fullName evidence="12">Transmembrane ion channel</fullName>
    </submittedName>
</protein>
<dbReference type="InterPro" id="IPR045275">
    <property type="entry name" value="MscS_archaea/bacteria_type"/>
</dbReference>
<evidence type="ECO:0000259" key="11">
    <source>
        <dbReference type="Pfam" id="PF21082"/>
    </source>
</evidence>
<evidence type="ECO:0000256" key="7">
    <source>
        <dbReference type="SAM" id="Coils"/>
    </source>
</evidence>
<dbReference type="STRING" id="1548749.LS48_11560"/>
<organism evidence="12 13">
    <name type="scientific">Aequorivita aquimaris</name>
    <dbReference type="NCBI Taxonomy" id="1548749"/>
    <lineage>
        <taxon>Bacteria</taxon>
        <taxon>Pseudomonadati</taxon>
        <taxon>Bacteroidota</taxon>
        <taxon>Flavobacteriia</taxon>
        <taxon>Flavobacteriales</taxon>
        <taxon>Flavobacteriaceae</taxon>
        <taxon>Aequorivita</taxon>
    </lineage>
</organism>
<dbReference type="AlphaFoldDB" id="A0A137RG26"/>
<dbReference type="InterPro" id="IPR049278">
    <property type="entry name" value="MS_channel_C"/>
</dbReference>
<feature type="transmembrane region" description="Helical" evidence="9">
    <location>
        <begin position="414"/>
        <end position="440"/>
    </location>
</feature>
<feature type="transmembrane region" description="Helical" evidence="9">
    <location>
        <begin position="286"/>
        <end position="307"/>
    </location>
</feature>
<dbReference type="RefSeq" id="WP_062622735.1">
    <property type="nucleotide sequence ID" value="NZ_JRWG01000007.1"/>
</dbReference>
<dbReference type="GO" id="GO:0005886">
    <property type="term" value="C:plasma membrane"/>
    <property type="evidence" value="ECO:0007669"/>
    <property type="project" value="UniProtKB-SubCell"/>
</dbReference>
<dbReference type="Pfam" id="PF00924">
    <property type="entry name" value="MS_channel_2nd"/>
    <property type="match status" value="1"/>
</dbReference>
<evidence type="ECO:0000256" key="3">
    <source>
        <dbReference type="ARBA" id="ARBA00022475"/>
    </source>
</evidence>
<feature type="transmembrane region" description="Helical" evidence="9">
    <location>
        <begin position="224"/>
        <end position="242"/>
    </location>
</feature>
<comment type="similarity">
    <text evidence="2">Belongs to the MscS (TC 1.A.23) family.</text>
</comment>
<keyword evidence="13" id="KW-1185">Reference proteome</keyword>
<evidence type="ECO:0000256" key="9">
    <source>
        <dbReference type="SAM" id="Phobius"/>
    </source>
</evidence>
<dbReference type="Proteomes" id="UP000070138">
    <property type="component" value="Unassembled WGS sequence"/>
</dbReference>
<evidence type="ECO:0000256" key="4">
    <source>
        <dbReference type="ARBA" id="ARBA00022692"/>
    </source>
</evidence>
<feature type="transmembrane region" description="Helical" evidence="9">
    <location>
        <begin position="384"/>
        <end position="402"/>
    </location>
</feature>
<dbReference type="OrthoDB" id="9809206at2"/>
<evidence type="ECO:0000259" key="10">
    <source>
        <dbReference type="Pfam" id="PF00924"/>
    </source>
</evidence>
<feature type="coiled-coil region" evidence="7">
    <location>
        <begin position="39"/>
        <end position="109"/>
    </location>
</feature>